<gene>
    <name evidence="3" type="ORF">EAY46_26330</name>
</gene>
<dbReference type="GO" id="GO:0008812">
    <property type="term" value="F:choline dehydrogenase activity"/>
    <property type="evidence" value="ECO:0007669"/>
    <property type="project" value="UniProtKB-EC"/>
</dbReference>
<dbReference type="PANTHER" id="PTHR11552:SF147">
    <property type="entry name" value="CHOLINE DEHYDROGENASE, MITOCHONDRIAL"/>
    <property type="match status" value="1"/>
</dbReference>
<dbReference type="InterPro" id="IPR007867">
    <property type="entry name" value="GMC_OxRtase_C"/>
</dbReference>
<evidence type="ECO:0000313" key="4">
    <source>
        <dbReference type="Proteomes" id="UP000726136"/>
    </source>
</evidence>
<keyword evidence="4" id="KW-1185">Reference proteome</keyword>
<evidence type="ECO:0000259" key="2">
    <source>
        <dbReference type="Pfam" id="PF05199"/>
    </source>
</evidence>
<feature type="domain" description="Glucose-methanol-choline oxidoreductase C-terminal" evidence="2">
    <location>
        <begin position="4"/>
        <end position="78"/>
    </location>
</feature>
<reference evidence="3 4" key="1">
    <citation type="journal article" date="2021" name="PeerJ">
        <title>Analysis of 44 Vibrio anguillarum genomes reveals high genetic diversity.</title>
        <authorList>
            <person name="Hansen M.J."/>
            <person name="Dalsgaard I."/>
        </authorList>
    </citation>
    <scope>NUCLEOTIDE SEQUENCE [LARGE SCALE GENOMIC DNA]</scope>
    <source>
        <strain evidence="3 4">040915-1/1B</strain>
    </source>
</reference>
<dbReference type="Pfam" id="PF05199">
    <property type="entry name" value="GMC_oxred_C"/>
    <property type="match status" value="1"/>
</dbReference>
<keyword evidence="3" id="KW-0560">Oxidoreductase</keyword>
<proteinExistence type="inferred from homology"/>
<accession>A0ABR9ZDI7</accession>
<dbReference type="Gene3D" id="3.50.50.60">
    <property type="entry name" value="FAD/NAD(P)-binding domain"/>
    <property type="match status" value="1"/>
</dbReference>
<protein>
    <submittedName>
        <fullName evidence="3">Choline dehydrogenase</fullName>
        <ecNumber evidence="3">1.1.99.1</ecNumber>
    </submittedName>
</protein>
<evidence type="ECO:0000256" key="1">
    <source>
        <dbReference type="ARBA" id="ARBA00010790"/>
    </source>
</evidence>
<dbReference type="EMBL" id="RDPI01000860">
    <property type="protein sequence ID" value="MBF4376500.1"/>
    <property type="molecule type" value="Genomic_DNA"/>
</dbReference>
<comment type="caution">
    <text evidence="3">The sequence shown here is derived from an EMBL/GenBank/DDBJ whole genome shotgun (WGS) entry which is preliminary data.</text>
</comment>
<dbReference type="Proteomes" id="UP000726136">
    <property type="component" value="Unassembled WGS sequence"/>
</dbReference>
<organism evidence="3 4">
    <name type="scientific">Vibrio anguillarum</name>
    <name type="common">Listonella anguillarum</name>
    <dbReference type="NCBI Taxonomy" id="55601"/>
    <lineage>
        <taxon>Bacteria</taxon>
        <taxon>Pseudomonadati</taxon>
        <taxon>Pseudomonadota</taxon>
        <taxon>Gammaproteobacteria</taxon>
        <taxon>Vibrionales</taxon>
        <taxon>Vibrionaceae</taxon>
        <taxon>Vibrio</taxon>
    </lineage>
</organism>
<dbReference type="EC" id="1.1.99.1" evidence="3"/>
<sequence>QPGEEIQSDNDIDSWVKQNVESAYHPSCSCKMGADDDPMAVVNEQCQVRGIQALRVVDSSIFPSIPNGNLNAPTIMVAERAADLILGKPLLASTEAPIWIAPDWQTKQRIKPPMRKPDAYSSNL</sequence>
<dbReference type="InterPro" id="IPR012132">
    <property type="entry name" value="GMC_OxRdtase"/>
</dbReference>
<name>A0ABR9ZDI7_VIBAN</name>
<dbReference type="InterPro" id="IPR036188">
    <property type="entry name" value="FAD/NAD-bd_sf"/>
</dbReference>
<comment type="similarity">
    <text evidence="1">Belongs to the GMC oxidoreductase family.</text>
</comment>
<dbReference type="RefSeq" id="WP_237333299.1">
    <property type="nucleotide sequence ID" value="NZ_RDPI01000860.1"/>
</dbReference>
<dbReference type="PANTHER" id="PTHR11552">
    <property type="entry name" value="GLUCOSE-METHANOL-CHOLINE GMC OXIDOREDUCTASE"/>
    <property type="match status" value="1"/>
</dbReference>
<feature type="non-terminal residue" evidence="3">
    <location>
        <position position="1"/>
    </location>
</feature>
<dbReference type="SUPFAM" id="SSF51905">
    <property type="entry name" value="FAD/NAD(P)-binding domain"/>
    <property type="match status" value="1"/>
</dbReference>
<evidence type="ECO:0000313" key="3">
    <source>
        <dbReference type="EMBL" id="MBF4376500.1"/>
    </source>
</evidence>